<keyword evidence="9" id="KW-1185">Reference proteome</keyword>
<keyword evidence="3" id="KW-0963">Cytoplasm</keyword>
<evidence type="ECO:0000256" key="2">
    <source>
        <dbReference type="ARBA" id="ARBA00004496"/>
    </source>
</evidence>
<dbReference type="InterPro" id="IPR006773">
    <property type="entry name" value="Rpn13/ADRM1"/>
</dbReference>
<evidence type="ECO:0000313" key="9">
    <source>
        <dbReference type="Proteomes" id="UP000398389"/>
    </source>
</evidence>
<dbReference type="PANTHER" id="PTHR12225:SF0">
    <property type="entry name" value="PROTEASOMAL UBIQUITIN RECEPTOR ADRM1"/>
    <property type="match status" value="1"/>
</dbReference>
<evidence type="ECO:0000256" key="5">
    <source>
        <dbReference type="ARBA" id="ARBA00023242"/>
    </source>
</evidence>
<evidence type="ECO:0000256" key="3">
    <source>
        <dbReference type="ARBA" id="ARBA00022490"/>
    </source>
</evidence>
<dbReference type="Proteomes" id="UP000398389">
    <property type="component" value="Unassembled WGS sequence"/>
</dbReference>
<dbReference type="InterPro" id="IPR038633">
    <property type="entry name" value="Rpn13/ADRM1_Pru_sf"/>
</dbReference>
<name>A0A5E8B366_9ASCO</name>
<dbReference type="Gene3D" id="2.30.29.70">
    <property type="entry name" value="Proteasomal ubiquitin receptor Rpn13/ADRM1"/>
    <property type="match status" value="1"/>
</dbReference>
<keyword evidence="5" id="KW-0539">Nucleus</keyword>
<feature type="compositionally biased region" description="Acidic residues" evidence="6">
    <location>
        <begin position="132"/>
        <end position="148"/>
    </location>
</feature>
<dbReference type="Pfam" id="PF04683">
    <property type="entry name" value="Rpn13_ADRM1_Pru"/>
    <property type="match status" value="1"/>
</dbReference>
<dbReference type="GO" id="GO:0005737">
    <property type="term" value="C:cytoplasm"/>
    <property type="evidence" value="ECO:0007669"/>
    <property type="project" value="UniProtKB-SubCell"/>
</dbReference>
<feature type="compositionally biased region" description="Basic and acidic residues" evidence="6">
    <location>
        <begin position="313"/>
        <end position="329"/>
    </location>
</feature>
<dbReference type="InterPro" id="IPR032368">
    <property type="entry name" value="RPN13_DEUBAD"/>
</dbReference>
<feature type="compositionally biased region" description="Low complexity" evidence="6">
    <location>
        <begin position="203"/>
        <end position="213"/>
    </location>
</feature>
<dbReference type="InterPro" id="IPR044868">
    <property type="entry name" value="Rpn13/ADRM1_Pru"/>
</dbReference>
<feature type="region of interest" description="Disordered" evidence="6">
    <location>
        <begin position="132"/>
        <end position="217"/>
    </location>
</feature>
<accession>A0A5E8B366</accession>
<evidence type="ECO:0000313" key="8">
    <source>
        <dbReference type="EMBL" id="VVT44062.1"/>
    </source>
</evidence>
<sequence>MAFETILNFAAGYATYDEATKTVTPRPGPGRITVSKDPQEPYYSFAWEPRDGFEPPETVTSREPLLLIPGDAEWVHCRSKTNGRVFALKFQSSDKREFFWMQARTDAKDKNPATLSSEDKLILSTFQKILTEDEEEEEDEDEDMEQDDAGATTTSSATADSSGAAPTSKSEDSSDHNATSSFTSGPQWDSFVKSVAEQVKQRSGNSEASSSSSGDFPILSISNAFSTSDFISYVEKANEEQLKPLFDQMPEEITKTKDELIRVIRSSQFAQGVESLSGVLRQGGLGQVLASELDFPYQGEGVVGYLNGIYQGEKEKSEKNEESTNKQDKDGDESME</sequence>
<reference evidence="8 9" key="1">
    <citation type="submission" date="2019-09" db="EMBL/GenBank/DDBJ databases">
        <authorList>
            <person name="Brejova B."/>
        </authorList>
    </citation>
    <scope>NUCLEOTIDE SEQUENCE [LARGE SCALE GENOMIC DNA]</scope>
</reference>
<dbReference type="RefSeq" id="XP_031850898.1">
    <property type="nucleotide sequence ID" value="XM_031995007.1"/>
</dbReference>
<gene>
    <name evidence="8" type="ORF">SAPINGB_P000283</name>
</gene>
<dbReference type="Gene3D" id="1.10.2020.20">
    <property type="match status" value="1"/>
</dbReference>
<protein>
    <recommendedName>
        <fullName evidence="7">Pru domain-containing protein</fullName>
    </recommendedName>
</protein>
<evidence type="ECO:0000256" key="4">
    <source>
        <dbReference type="ARBA" id="ARBA00022942"/>
    </source>
</evidence>
<dbReference type="GO" id="GO:0070628">
    <property type="term" value="F:proteasome binding"/>
    <property type="evidence" value="ECO:0007669"/>
    <property type="project" value="TreeGrafter"/>
</dbReference>
<feature type="compositionally biased region" description="Polar residues" evidence="6">
    <location>
        <begin position="176"/>
        <end position="187"/>
    </location>
</feature>
<evidence type="ECO:0000256" key="1">
    <source>
        <dbReference type="ARBA" id="ARBA00004123"/>
    </source>
</evidence>
<evidence type="ECO:0000256" key="6">
    <source>
        <dbReference type="SAM" id="MobiDB-lite"/>
    </source>
</evidence>
<dbReference type="PANTHER" id="PTHR12225">
    <property type="entry name" value="ADHESION REGULATING MOLECULE 1 110 KDA CELL MEMBRANE GLYCOPROTEIN"/>
    <property type="match status" value="1"/>
</dbReference>
<dbReference type="EMBL" id="CABVLU010000001">
    <property type="protein sequence ID" value="VVT44062.1"/>
    <property type="molecule type" value="Genomic_DNA"/>
</dbReference>
<dbReference type="GeneID" id="43579107"/>
<dbReference type="InterPro" id="IPR038108">
    <property type="entry name" value="RPN13_DEUBAD_sf"/>
</dbReference>
<dbReference type="OrthoDB" id="340431at2759"/>
<dbReference type="GO" id="GO:0008541">
    <property type="term" value="C:proteasome regulatory particle, lid subcomplex"/>
    <property type="evidence" value="ECO:0007669"/>
    <property type="project" value="TreeGrafter"/>
</dbReference>
<feature type="domain" description="Pru" evidence="7">
    <location>
        <begin position="1"/>
        <end position="133"/>
    </location>
</feature>
<dbReference type="GO" id="GO:0061133">
    <property type="term" value="F:endopeptidase activator activity"/>
    <property type="evidence" value="ECO:0007669"/>
    <property type="project" value="TreeGrafter"/>
</dbReference>
<dbReference type="AlphaFoldDB" id="A0A5E8B366"/>
<feature type="compositionally biased region" description="Low complexity" evidence="6">
    <location>
        <begin position="149"/>
        <end position="168"/>
    </location>
</feature>
<feature type="region of interest" description="Disordered" evidence="6">
    <location>
        <begin position="313"/>
        <end position="336"/>
    </location>
</feature>
<evidence type="ECO:0000259" key="7">
    <source>
        <dbReference type="PROSITE" id="PS51917"/>
    </source>
</evidence>
<organism evidence="8 9">
    <name type="scientific">Magnusiomyces paraingens</name>
    <dbReference type="NCBI Taxonomy" id="2606893"/>
    <lineage>
        <taxon>Eukaryota</taxon>
        <taxon>Fungi</taxon>
        <taxon>Dikarya</taxon>
        <taxon>Ascomycota</taxon>
        <taxon>Saccharomycotina</taxon>
        <taxon>Dipodascomycetes</taxon>
        <taxon>Dipodascales</taxon>
        <taxon>Dipodascaceae</taxon>
        <taxon>Magnusiomyces</taxon>
    </lineage>
</organism>
<proteinExistence type="predicted"/>
<dbReference type="Pfam" id="PF16550">
    <property type="entry name" value="RPN13_C"/>
    <property type="match status" value="1"/>
</dbReference>
<dbReference type="GO" id="GO:0005634">
    <property type="term" value="C:nucleus"/>
    <property type="evidence" value="ECO:0007669"/>
    <property type="project" value="UniProtKB-SubCell"/>
</dbReference>
<dbReference type="PROSITE" id="PS51917">
    <property type="entry name" value="PRU"/>
    <property type="match status" value="1"/>
</dbReference>
<comment type="subcellular location">
    <subcellularLocation>
        <location evidence="2">Cytoplasm</location>
    </subcellularLocation>
    <subcellularLocation>
        <location evidence="1">Nucleus</location>
    </subcellularLocation>
</comment>
<keyword evidence="4" id="KW-0647">Proteasome</keyword>